<dbReference type="RefSeq" id="WP_183339777.1">
    <property type="nucleotide sequence ID" value="NZ_JACHNU010000001.1"/>
</dbReference>
<evidence type="ECO:0000259" key="1">
    <source>
        <dbReference type="Pfam" id="PF01261"/>
    </source>
</evidence>
<gene>
    <name evidence="2" type="ORF">BDZ31_001108</name>
</gene>
<dbReference type="InterPro" id="IPR036237">
    <property type="entry name" value="Xyl_isomerase-like_sf"/>
</dbReference>
<comment type="caution">
    <text evidence="2">The sequence shown here is derived from an EMBL/GenBank/DDBJ whole genome shotgun (WGS) entry which is preliminary data.</text>
</comment>
<dbReference type="EMBL" id="JACHNU010000001">
    <property type="protein sequence ID" value="MBB4661535.1"/>
    <property type="molecule type" value="Genomic_DNA"/>
</dbReference>
<dbReference type="PANTHER" id="PTHR12110">
    <property type="entry name" value="HYDROXYPYRUVATE ISOMERASE"/>
    <property type="match status" value="1"/>
</dbReference>
<dbReference type="PANTHER" id="PTHR12110:SF41">
    <property type="entry name" value="INOSOSE DEHYDRATASE"/>
    <property type="match status" value="1"/>
</dbReference>
<dbReference type="InterPro" id="IPR013022">
    <property type="entry name" value="Xyl_isomerase-like_TIM-brl"/>
</dbReference>
<keyword evidence="3" id="KW-1185">Reference proteome</keyword>
<protein>
    <submittedName>
        <fullName evidence="2">Inosose dehydratase</fullName>
        <ecNumber evidence="2">4.2.1.44</ecNumber>
    </submittedName>
</protein>
<dbReference type="InterPro" id="IPR050312">
    <property type="entry name" value="IolE/XylAMocC-like"/>
</dbReference>
<evidence type="ECO:0000313" key="2">
    <source>
        <dbReference type="EMBL" id="MBB4661535.1"/>
    </source>
</evidence>
<feature type="domain" description="Xylose isomerase-like TIM barrel" evidence="1">
    <location>
        <begin position="87"/>
        <end position="260"/>
    </location>
</feature>
<dbReference type="Gene3D" id="3.20.20.150">
    <property type="entry name" value="Divalent-metal-dependent TIM barrel enzymes"/>
    <property type="match status" value="1"/>
</dbReference>
<dbReference type="AlphaFoldDB" id="A0A840IB07"/>
<keyword evidence="2" id="KW-0456">Lyase</keyword>
<dbReference type="Proteomes" id="UP000585272">
    <property type="component" value="Unassembled WGS sequence"/>
</dbReference>
<sequence>MSAVERIAAAPISWGVCEVPGWGVQLEPARVLEEMRALGLHATEAGPEGFLPTDPRAAAALLARGDMALVGAFVPAALHLPGGLAPVRRAAALLAEAGARMLVLSATTGEEGYDAAGALDDAGWTALLEGLDAARELCAEAGVRCALHPHAGTLVERREQVERVLEGSAVELCLDTGHLMVGGADPVALARAAADRVAHVHVKDVDAALAARVAGGELPYSEAVRAGIYRPLGDGDVDVAALVALLEGAGYDGWYVLEQDVMLDAEPPAGGGPVVDVRRSAERMRALLSEVAA</sequence>
<accession>A0A840IB07</accession>
<dbReference type="SUPFAM" id="SSF51658">
    <property type="entry name" value="Xylose isomerase-like"/>
    <property type="match status" value="1"/>
</dbReference>
<organism evidence="2 3">
    <name type="scientific">Conexibacter arvalis</name>
    <dbReference type="NCBI Taxonomy" id="912552"/>
    <lineage>
        <taxon>Bacteria</taxon>
        <taxon>Bacillati</taxon>
        <taxon>Actinomycetota</taxon>
        <taxon>Thermoleophilia</taxon>
        <taxon>Solirubrobacterales</taxon>
        <taxon>Conexibacteraceae</taxon>
        <taxon>Conexibacter</taxon>
    </lineage>
</organism>
<dbReference type="EC" id="4.2.1.44" evidence="2"/>
<proteinExistence type="predicted"/>
<dbReference type="GO" id="GO:0050114">
    <property type="term" value="F:myo-inosose-2 dehydratase activity"/>
    <property type="evidence" value="ECO:0007669"/>
    <property type="project" value="UniProtKB-EC"/>
</dbReference>
<dbReference type="Pfam" id="PF01261">
    <property type="entry name" value="AP_endonuc_2"/>
    <property type="match status" value="1"/>
</dbReference>
<evidence type="ECO:0000313" key="3">
    <source>
        <dbReference type="Proteomes" id="UP000585272"/>
    </source>
</evidence>
<reference evidence="2 3" key="1">
    <citation type="submission" date="2020-08" db="EMBL/GenBank/DDBJ databases">
        <title>Genomic Encyclopedia of Archaeal and Bacterial Type Strains, Phase II (KMG-II): from individual species to whole genera.</title>
        <authorList>
            <person name="Goeker M."/>
        </authorList>
    </citation>
    <scope>NUCLEOTIDE SEQUENCE [LARGE SCALE GENOMIC DNA]</scope>
    <source>
        <strain evidence="2 3">DSM 23288</strain>
    </source>
</reference>
<name>A0A840IB07_9ACTN</name>